<reference evidence="2 3" key="1">
    <citation type="submission" date="2023-07" db="EMBL/GenBank/DDBJ databases">
        <title>Genomic Encyclopedia of Type Strains, Phase IV (KMG-IV): sequencing the most valuable type-strain genomes for metagenomic binning, comparative biology and taxonomic classification.</title>
        <authorList>
            <person name="Goeker M."/>
        </authorList>
    </citation>
    <scope>NUCLEOTIDE SEQUENCE [LARGE SCALE GENOMIC DNA]</scope>
    <source>
        <strain evidence="2 3">DSM 19013</strain>
    </source>
</reference>
<protein>
    <submittedName>
        <fullName evidence="2">Cyclohexyl-isocyanide hydratase</fullName>
        <ecNumber evidence="2">4.2.1.103</ecNumber>
    </submittedName>
</protein>
<dbReference type="RefSeq" id="WP_238207718.1">
    <property type="nucleotide sequence ID" value="NZ_BPQE01000036.1"/>
</dbReference>
<name>A0ABU0HXK3_9HYPH</name>
<dbReference type="InterPro" id="IPR002818">
    <property type="entry name" value="DJ-1/PfpI"/>
</dbReference>
<gene>
    <name evidence="2" type="ORF">QO012_001574</name>
</gene>
<feature type="domain" description="DJ-1/PfpI" evidence="1">
    <location>
        <begin position="13"/>
        <end position="167"/>
    </location>
</feature>
<dbReference type="CDD" id="cd03139">
    <property type="entry name" value="GATase1_PfpI_2"/>
    <property type="match status" value="1"/>
</dbReference>
<proteinExistence type="predicted"/>
<dbReference type="Gene3D" id="3.40.50.880">
    <property type="match status" value="1"/>
</dbReference>
<evidence type="ECO:0000259" key="1">
    <source>
        <dbReference type="Pfam" id="PF01965"/>
    </source>
</evidence>
<accession>A0ABU0HXK3</accession>
<keyword evidence="2" id="KW-0456">Lyase</keyword>
<keyword evidence="3" id="KW-1185">Reference proteome</keyword>
<organism evidence="2 3">
    <name type="scientific">Methylobacterium aerolatum</name>
    <dbReference type="NCBI Taxonomy" id="418708"/>
    <lineage>
        <taxon>Bacteria</taxon>
        <taxon>Pseudomonadati</taxon>
        <taxon>Pseudomonadota</taxon>
        <taxon>Alphaproteobacteria</taxon>
        <taxon>Hyphomicrobiales</taxon>
        <taxon>Methylobacteriaceae</taxon>
        <taxon>Methylobacterium</taxon>
    </lineage>
</organism>
<dbReference type="PANTHER" id="PTHR43130:SF2">
    <property type="entry name" value="DJ-1_PFPI DOMAIN-CONTAINING PROTEIN"/>
    <property type="match status" value="1"/>
</dbReference>
<comment type="caution">
    <text evidence="2">The sequence shown here is derived from an EMBL/GenBank/DDBJ whole genome shotgun (WGS) entry which is preliminary data.</text>
</comment>
<dbReference type="GO" id="GO:0050549">
    <property type="term" value="F:cyclohexyl-isocyanide hydratase activity"/>
    <property type="evidence" value="ECO:0007669"/>
    <property type="project" value="UniProtKB-EC"/>
</dbReference>
<dbReference type="InterPro" id="IPR029062">
    <property type="entry name" value="Class_I_gatase-like"/>
</dbReference>
<dbReference type="InterPro" id="IPR052158">
    <property type="entry name" value="INH-QAR"/>
</dbReference>
<dbReference type="SUPFAM" id="SSF52317">
    <property type="entry name" value="Class I glutamine amidotransferase-like"/>
    <property type="match status" value="1"/>
</dbReference>
<dbReference type="Proteomes" id="UP001231124">
    <property type="component" value="Unassembled WGS sequence"/>
</dbReference>
<evidence type="ECO:0000313" key="2">
    <source>
        <dbReference type="EMBL" id="MDQ0447083.1"/>
    </source>
</evidence>
<dbReference type="EMBL" id="JAUSVP010000003">
    <property type="protein sequence ID" value="MDQ0447083.1"/>
    <property type="molecule type" value="Genomic_DNA"/>
</dbReference>
<sequence length="238" mass="25437">MIDHDTPLTIGSLLFEGIDQIDLTGPYEVFARLPNASVRIYGKTMAPVRDVRGLRLTPDATLAEAPQLDVLHVPGGAGQEDVMHDEAVLSWLRRQAGGAKAVFSVCTGALILGAAGLLRGRRATTYWSAFPLLSSFGAIPVDERVVRDGDWIFAAGVTAGIDGALRLAADLRGEETARAIQLMIQYAPEPPFDSGSPHTASAETVASVREKNAALIARRTETARAFAQRFGQDADGRQ</sequence>
<dbReference type="Pfam" id="PF01965">
    <property type="entry name" value="DJ-1_PfpI"/>
    <property type="match status" value="1"/>
</dbReference>
<evidence type="ECO:0000313" key="3">
    <source>
        <dbReference type="Proteomes" id="UP001231124"/>
    </source>
</evidence>
<dbReference type="EC" id="4.2.1.103" evidence="2"/>
<dbReference type="PANTHER" id="PTHR43130">
    <property type="entry name" value="ARAC-FAMILY TRANSCRIPTIONAL REGULATOR"/>
    <property type="match status" value="1"/>
</dbReference>